<dbReference type="AlphaFoldDB" id="A0A8J5KF56"/>
<dbReference type="Proteomes" id="UP000747542">
    <property type="component" value="Unassembled WGS sequence"/>
</dbReference>
<dbReference type="InterPro" id="IPR008928">
    <property type="entry name" value="6-hairpin_glycosidase_sf"/>
</dbReference>
<evidence type="ECO:0000256" key="2">
    <source>
        <dbReference type="ARBA" id="ARBA00007072"/>
    </source>
</evidence>
<evidence type="ECO:0000313" key="9">
    <source>
        <dbReference type="Proteomes" id="UP000747542"/>
    </source>
</evidence>
<evidence type="ECO:0000259" key="7">
    <source>
        <dbReference type="Pfam" id="PF00759"/>
    </source>
</evidence>
<dbReference type="GO" id="GO:0030245">
    <property type="term" value="P:cellulose catabolic process"/>
    <property type="evidence" value="ECO:0007669"/>
    <property type="project" value="UniProtKB-KW"/>
</dbReference>
<evidence type="ECO:0000256" key="6">
    <source>
        <dbReference type="ARBA" id="ARBA00023326"/>
    </source>
</evidence>
<feature type="domain" description="Glycoside hydrolase family 9" evidence="7">
    <location>
        <begin position="60"/>
        <end position="131"/>
    </location>
</feature>
<comment type="caution">
    <text evidence="8">The sequence shown here is derived from an EMBL/GenBank/DDBJ whole genome shotgun (WGS) entry which is preliminary data.</text>
</comment>
<dbReference type="InterPro" id="IPR012341">
    <property type="entry name" value="6hp_glycosidase-like_sf"/>
</dbReference>
<evidence type="ECO:0000256" key="5">
    <source>
        <dbReference type="ARBA" id="ARBA00023277"/>
    </source>
</evidence>
<comment type="catalytic activity">
    <reaction evidence="1">
        <text>Endohydrolysis of (1-&gt;4)-beta-D-glucosidic linkages in cellulose, lichenin and cereal beta-D-glucans.</text>
        <dbReference type="EC" id="3.2.1.4"/>
    </reaction>
</comment>
<sequence length="138" mass="14701">MLDNQSQNGMDTEANQKWARNRSVNCWETTPLQQVLRGGYARKYLLGPAASPWACKVSYKIIDLSDVLPSSCPNPPADCSGALDNPGPNSHVLFGALAAGPAENGDYTDDRKDITHNGVSCTYNAAFTGALAALVEIS</sequence>
<keyword evidence="5" id="KW-0119">Carbohydrate metabolism</keyword>
<protein>
    <recommendedName>
        <fullName evidence="3">cellulase</fullName>
        <ecNumber evidence="3">3.2.1.4</ecNumber>
    </recommendedName>
</protein>
<evidence type="ECO:0000313" key="8">
    <source>
        <dbReference type="EMBL" id="KAG7171029.1"/>
    </source>
</evidence>
<dbReference type="EMBL" id="JAHLQT010013144">
    <property type="protein sequence ID" value="KAG7171029.1"/>
    <property type="molecule type" value="Genomic_DNA"/>
</dbReference>
<evidence type="ECO:0000256" key="1">
    <source>
        <dbReference type="ARBA" id="ARBA00000966"/>
    </source>
</evidence>
<keyword evidence="4" id="KW-0136">Cellulose degradation</keyword>
<dbReference type="EC" id="3.2.1.4" evidence="3"/>
<reference evidence="8" key="1">
    <citation type="journal article" date="2021" name="Sci. Adv.">
        <title>The American lobster genome reveals insights on longevity, neural, and immune adaptations.</title>
        <authorList>
            <person name="Polinski J.M."/>
            <person name="Zimin A.V."/>
            <person name="Clark K.F."/>
            <person name="Kohn A.B."/>
            <person name="Sadowski N."/>
            <person name="Timp W."/>
            <person name="Ptitsyn A."/>
            <person name="Khanna P."/>
            <person name="Romanova D.Y."/>
            <person name="Williams P."/>
            <person name="Greenwood S.J."/>
            <person name="Moroz L.L."/>
            <person name="Walt D.R."/>
            <person name="Bodnar A.G."/>
        </authorList>
    </citation>
    <scope>NUCLEOTIDE SEQUENCE</scope>
    <source>
        <strain evidence="8">GMGI-L3</strain>
    </source>
</reference>
<dbReference type="Gene3D" id="1.50.10.10">
    <property type="match status" value="1"/>
</dbReference>
<comment type="similarity">
    <text evidence="2">Belongs to the glycosyl hydrolase 9 (cellulase E) family.</text>
</comment>
<gene>
    <name evidence="8" type="primary">celA-L</name>
    <name evidence="8" type="ORF">Hamer_G028792</name>
</gene>
<keyword evidence="9" id="KW-1185">Reference proteome</keyword>
<dbReference type="InterPro" id="IPR001701">
    <property type="entry name" value="Glyco_hydro_9"/>
</dbReference>
<dbReference type="Pfam" id="PF00759">
    <property type="entry name" value="Glyco_hydro_9"/>
    <property type="match status" value="1"/>
</dbReference>
<dbReference type="GO" id="GO:0008810">
    <property type="term" value="F:cellulase activity"/>
    <property type="evidence" value="ECO:0007669"/>
    <property type="project" value="UniProtKB-EC"/>
</dbReference>
<accession>A0A8J5KF56</accession>
<proteinExistence type="inferred from homology"/>
<evidence type="ECO:0000256" key="3">
    <source>
        <dbReference type="ARBA" id="ARBA00012601"/>
    </source>
</evidence>
<evidence type="ECO:0000256" key="4">
    <source>
        <dbReference type="ARBA" id="ARBA00023001"/>
    </source>
</evidence>
<dbReference type="SUPFAM" id="SSF48208">
    <property type="entry name" value="Six-hairpin glycosidases"/>
    <property type="match status" value="1"/>
</dbReference>
<keyword evidence="6" id="KW-0624">Polysaccharide degradation</keyword>
<name>A0A8J5KF56_HOMAM</name>
<organism evidence="8 9">
    <name type="scientific">Homarus americanus</name>
    <name type="common">American lobster</name>
    <dbReference type="NCBI Taxonomy" id="6706"/>
    <lineage>
        <taxon>Eukaryota</taxon>
        <taxon>Metazoa</taxon>
        <taxon>Ecdysozoa</taxon>
        <taxon>Arthropoda</taxon>
        <taxon>Crustacea</taxon>
        <taxon>Multicrustacea</taxon>
        <taxon>Malacostraca</taxon>
        <taxon>Eumalacostraca</taxon>
        <taxon>Eucarida</taxon>
        <taxon>Decapoda</taxon>
        <taxon>Pleocyemata</taxon>
        <taxon>Astacidea</taxon>
        <taxon>Nephropoidea</taxon>
        <taxon>Nephropidae</taxon>
        <taxon>Homarus</taxon>
    </lineage>
</organism>